<evidence type="ECO:0000259" key="7">
    <source>
        <dbReference type="Pfam" id="PF14500"/>
    </source>
</evidence>
<evidence type="ECO:0000256" key="5">
    <source>
        <dbReference type="RuleBase" id="RU367072"/>
    </source>
</evidence>
<comment type="function">
    <text evidence="5">Key component of the cytosolic iron-sulfur protein assembly (CIA) complex, a multiprotein complex that mediates the incorporation of iron-sulfur cluster into apoproteins specifically involved in DNA metabolism and genomic integrity. In the CIA complex, MMS19 acts as an adapter between early-acting CIA components and a subset of cellular target iron-sulfur proteins.</text>
</comment>
<dbReference type="GO" id="GO:0016226">
    <property type="term" value="P:iron-sulfur cluster assembly"/>
    <property type="evidence" value="ECO:0007669"/>
    <property type="project" value="UniProtKB-UniRule"/>
</dbReference>
<dbReference type="Pfam" id="PF14500">
    <property type="entry name" value="MMS19_N"/>
    <property type="match status" value="1"/>
</dbReference>
<comment type="subunit">
    <text evidence="5">Component of the CIA complex.</text>
</comment>
<evidence type="ECO:0000256" key="3">
    <source>
        <dbReference type="ARBA" id="ARBA00022737"/>
    </source>
</evidence>
<dbReference type="InterPro" id="IPR024687">
    <property type="entry name" value="MMS19_C"/>
</dbReference>
<keyword evidence="5" id="KW-0227">DNA damage</keyword>
<protein>
    <recommendedName>
        <fullName evidence="5">MMS19 nucleotide excision repair protein</fullName>
    </recommendedName>
</protein>
<comment type="similarity">
    <text evidence="2 5">Belongs to the MET18/MMS19 family.</text>
</comment>
<name>A0A2A4JPZ9_HELVI</name>
<dbReference type="InterPro" id="IPR039920">
    <property type="entry name" value="MMS19"/>
</dbReference>
<keyword evidence="5" id="KW-0963">Cytoplasm</keyword>
<evidence type="ECO:0000259" key="6">
    <source>
        <dbReference type="Pfam" id="PF12460"/>
    </source>
</evidence>
<dbReference type="SUPFAM" id="SSF48371">
    <property type="entry name" value="ARM repeat"/>
    <property type="match status" value="2"/>
</dbReference>
<organism evidence="8">
    <name type="scientific">Heliothis virescens</name>
    <name type="common">Tobacco budworm moth</name>
    <dbReference type="NCBI Taxonomy" id="7102"/>
    <lineage>
        <taxon>Eukaryota</taxon>
        <taxon>Metazoa</taxon>
        <taxon>Ecdysozoa</taxon>
        <taxon>Arthropoda</taxon>
        <taxon>Hexapoda</taxon>
        <taxon>Insecta</taxon>
        <taxon>Pterygota</taxon>
        <taxon>Neoptera</taxon>
        <taxon>Endopterygota</taxon>
        <taxon>Lepidoptera</taxon>
        <taxon>Glossata</taxon>
        <taxon>Ditrysia</taxon>
        <taxon>Noctuoidea</taxon>
        <taxon>Noctuidae</taxon>
        <taxon>Heliothinae</taxon>
        <taxon>Heliothis</taxon>
    </lineage>
</organism>
<dbReference type="InterPro" id="IPR029240">
    <property type="entry name" value="MMS19_N"/>
</dbReference>
<evidence type="ECO:0000256" key="2">
    <source>
        <dbReference type="ARBA" id="ARBA00009340"/>
    </source>
</evidence>
<dbReference type="Pfam" id="PF12460">
    <property type="entry name" value="MMS19_C"/>
    <property type="match status" value="1"/>
</dbReference>
<keyword evidence="5" id="KW-0206">Cytoskeleton</keyword>
<dbReference type="InterPro" id="IPR011989">
    <property type="entry name" value="ARM-like"/>
</dbReference>
<dbReference type="STRING" id="7102.A0A2A4JPZ9"/>
<accession>A0A2A4JPZ9</accession>
<dbReference type="PANTHER" id="PTHR12891">
    <property type="entry name" value="DNA REPAIR/TRANSCRIPTION PROTEIN MET18/MMS19"/>
    <property type="match status" value="1"/>
</dbReference>
<dbReference type="GO" id="GO:0006281">
    <property type="term" value="P:DNA repair"/>
    <property type="evidence" value="ECO:0007669"/>
    <property type="project" value="UniProtKB-UniRule"/>
</dbReference>
<feature type="domain" description="MMS19 N-terminal" evidence="7">
    <location>
        <begin position="42"/>
        <end position="302"/>
    </location>
</feature>
<proteinExistence type="inferred from homology"/>
<dbReference type="AlphaFoldDB" id="A0A2A4JPZ9"/>
<evidence type="ECO:0000313" key="8">
    <source>
        <dbReference type="EMBL" id="PCG73480.1"/>
    </source>
</evidence>
<sequence length="973" mass="109783">MSSVWYRPELADVIIHHGDIFTETHSIITDIVSGHLDIADLVQNMAGVLTNKEPENREKGMRFYTKILKELPRDYLNDMQVKFISKFYIDRLKDHHRVVPPVIEGYSVLIDMMEYNVQNCTDFLTVLFREVTCQSQMRQDRYNIYIIFQKLCNKDIEYMKSLGSDFVYGVITAMDGERDPRNLLFLFSFLQNFLKTIPLGHLAEEMFDVISCYYPIDFHPSQDDPASVSRDDLANSLAPCLCAIPEFGDSCIILMIEKLDSELRLAKIDSLKLLVESCNTFTPQSYSPFLRALWSSISREMSHKTDDELKLIAHEALSALIAKMATTANTDMAFENFLKSILISAQTTIAEATTVAQFVKGAKVLLTAANASDQSCATITRAMVPATVAYYELKTAPKLQIASLDFIGDLYECAVNRGLVSEVKAQVDNVPHICLNAVSQTSKEYQMAGFKTLIRVQDCLGEELVLPFVEVLIYTIQNAQDNDLLSLSVETIHMIARKFPELIMNLVVKGKCSIENATQDKIVFQKRLNLLTNLASIDDFTKVIIEEMLKIITANDPDALHVVEALSGSISMASVFTTEKVTQIESDHGLIDPVLTWLYKEISSSSPEALAHGYTLISNTIGSLPPEKQENILLKHTPRALEECSQNDIYFLIIECLYAPLRQTVYNSKFEEIMTVALGVALQSDKDVVRTKACVLIAHLLNKAEHGQKFELLYELLKTRLSTCNREDEKLCPRLITLYGWITKSLLMRGSEMFLFWLQKIVGILSTAQYCGMGAEAIRLIMTEHPDHLNPKQHCRISLLYKQRMFETFSGLAEKLKASITPATRENYLLSWAYVLDKAPKVVLKNEATKVAPIVIDALEYENKDMLLVSLEVLGHFVQASPGTVSGSLQTILPRLITLTRYTKSMDVRIKSLECLYDIANTFRTSTLLPYKQDVLIDLAPSLDDKKRLVRSVAVRARSRWFLVGAPGEDKVN</sequence>
<dbReference type="Gene3D" id="1.25.10.10">
    <property type="entry name" value="Leucine-rich Repeat Variant"/>
    <property type="match status" value="1"/>
</dbReference>
<dbReference type="PANTHER" id="PTHR12891:SF0">
    <property type="entry name" value="MMS19 NUCLEOTIDE EXCISION REPAIR PROTEIN HOMOLOG"/>
    <property type="match status" value="1"/>
</dbReference>
<dbReference type="GO" id="GO:0005634">
    <property type="term" value="C:nucleus"/>
    <property type="evidence" value="ECO:0007669"/>
    <property type="project" value="UniProtKB-SubCell"/>
</dbReference>
<keyword evidence="4 5" id="KW-0539">Nucleus</keyword>
<dbReference type="EMBL" id="NWSH01000935">
    <property type="protein sequence ID" value="PCG73480.1"/>
    <property type="molecule type" value="Genomic_DNA"/>
</dbReference>
<dbReference type="InterPro" id="IPR016024">
    <property type="entry name" value="ARM-type_fold"/>
</dbReference>
<dbReference type="GO" id="GO:0097361">
    <property type="term" value="C:cytosolic [4Fe-4S] assembly targeting complex"/>
    <property type="evidence" value="ECO:0007669"/>
    <property type="project" value="UniProtKB-UniRule"/>
</dbReference>
<dbReference type="GO" id="GO:0051604">
    <property type="term" value="P:protein maturation"/>
    <property type="evidence" value="ECO:0007669"/>
    <property type="project" value="UniProtKB-UniRule"/>
</dbReference>
<reference evidence="8" key="1">
    <citation type="submission" date="2017-09" db="EMBL/GenBank/DDBJ databases">
        <title>Contemporary evolution of a Lepidopteran species, Heliothis virescens, in response to modern agricultural practices.</title>
        <authorList>
            <person name="Fritz M.L."/>
            <person name="Deyonke A.M."/>
            <person name="Papanicolaou A."/>
            <person name="Micinski S."/>
            <person name="Westbrook J."/>
            <person name="Gould F."/>
        </authorList>
    </citation>
    <scope>NUCLEOTIDE SEQUENCE [LARGE SCALE GENOMIC DNA]</scope>
    <source>
        <strain evidence="8">HvINT-</strain>
        <tissue evidence="8">Whole body</tissue>
    </source>
</reference>
<comment type="caution">
    <text evidence="8">The sequence shown here is derived from an EMBL/GenBank/DDBJ whole genome shotgun (WGS) entry which is preliminary data.</text>
</comment>
<comment type="subcellular location">
    <subcellularLocation>
        <location evidence="5">Cytoplasm</location>
        <location evidence="5">Cytoskeleton</location>
        <location evidence="5">Spindle</location>
    </subcellularLocation>
    <subcellularLocation>
        <location evidence="1 5">Nucleus</location>
    </subcellularLocation>
</comment>
<dbReference type="GO" id="GO:0005819">
    <property type="term" value="C:spindle"/>
    <property type="evidence" value="ECO:0007669"/>
    <property type="project" value="UniProtKB-SubCell"/>
</dbReference>
<gene>
    <name evidence="8" type="ORF">B5V51_14778</name>
</gene>
<evidence type="ECO:0000256" key="4">
    <source>
        <dbReference type="ARBA" id="ARBA00023242"/>
    </source>
</evidence>
<feature type="domain" description="MMS19 C-terminal" evidence="6">
    <location>
        <begin position="636"/>
        <end position="919"/>
    </location>
</feature>
<keyword evidence="3" id="KW-0677">Repeat</keyword>
<keyword evidence="5" id="KW-0234">DNA repair</keyword>
<evidence type="ECO:0000256" key="1">
    <source>
        <dbReference type="ARBA" id="ARBA00004123"/>
    </source>
</evidence>